<evidence type="ECO:0000313" key="3">
    <source>
        <dbReference type="Proteomes" id="UP000824160"/>
    </source>
</evidence>
<feature type="transmembrane region" description="Helical" evidence="1">
    <location>
        <begin position="96"/>
        <end position="118"/>
    </location>
</feature>
<evidence type="ECO:0000256" key="1">
    <source>
        <dbReference type="SAM" id="Phobius"/>
    </source>
</evidence>
<name>A0A9D1H7B9_9FIRM</name>
<organism evidence="2 3">
    <name type="scientific">Candidatus Faecivivens stercoripullorum</name>
    <dbReference type="NCBI Taxonomy" id="2840805"/>
    <lineage>
        <taxon>Bacteria</taxon>
        <taxon>Bacillati</taxon>
        <taxon>Bacillota</taxon>
        <taxon>Clostridia</taxon>
        <taxon>Eubacteriales</taxon>
        <taxon>Oscillospiraceae</taxon>
        <taxon>Oscillospiraceae incertae sedis</taxon>
        <taxon>Candidatus Faecivivens</taxon>
    </lineage>
</organism>
<comment type="caution">
    <text evidence="2">The sequence shown here is derived from an EMBL/GenBank/DDBJ whole genome shotgun (WGS) entry which is preliminary data.</text>
</comment>
<sequence>MNQESMSPAQNHKKMSAVKWKKLFYRLSMAGIPLIMLPVVYFGCSVALDNGISWVDPDGWLLARYWGQNLAAGLICWVLTLLADRLRKKDIDDARLALSANILMGVGFVAELGVFALLNFEMTAPFWISLAAIIPTYILVWRKAGRAYQDIIDKKMVVAYCIESMVAVIAFWAMKATYSRLVLVWGLFYLICCYALCQNQSNIDFMMARRKHKLEHLPDRVRGRSLKMTLVIIGIGLVCVLLAPQLGWVLEQLLNGLKYLLSLVVRFIAWLIPDSEPSESVEETVTQQQGDMGGFGDASEGSPWWDYIMWPLMIALACWLIYTYRDDIMRWAVTFWRSLRRKIKGALFSVPARAGLMADGEGEYEDEVVELEAAELDEDGTQDKFKLRKWKKAVKLWRAENDSPQKYRDGYRLALDWLKWKNVPILPSDTPLAILEKAKTTLPQSDWDAVTEWYNLIRYGEPASFPAQSMAVIDR</sequence>
<accession>A0A9D1H7B9</accession>
<reference evidence="2" key="1">
    <citation type="submission" date="2020-10" db="EMBL/GenBank/DDBJ databases">
        <authorList>
            <person name="Gilroy R."/>
        </authorList>
    </citation>
    <scope>NUCLEOTIDE SEQUENCE</scope>
    <source>
        <strain evidence="2">ChiBcec7-5410</strain>
    </source>
</reference>
<dbReference type="Proteomes" id="UP000824160">
    <property type="component" value="Unassembled WGS sequence"/>
</dbReference>
<protein>
    <submittedName>
        <fullName evidence="2">DUF4129 domain-containing protein</fullName>
    </submittedName>
</protein>
<feature type="transmembrane region" description="Helical" evidence="1">
    <location>
        <begin position="63"/>
        <end position="84"/>
    </location>
</feature>
<feature type="transmembrane region" description="Helical" evidence="1">
    <location>
        <begin position="304"/>
        <end position="322"/>
    </location>
</feature>
<gene>
    <name evidence="2" type="ORF">IAC43_06740</name>
</gene>
<evidence type="ECO:0000313" key="2">
    <source>
        <dbReference type="EMBL" id="HIT94866.1"/>
    </source>
</evidence>
<dbReference type="EMBL" id="DVLW01000186">
    <property type="protein sequence ID" value="HIT94866.1"/>
    <property type="molecule type" value="Genomic_DNA"/>
</dbReference>
<proteinExistence type="predicted"/>
<keyword evidence="1" id="KW-0812">Transmembrane</keyword>
<dbReference type="AlphaFoldDB" id="A0A9D1H7B9"/>
<reference evidence="2" key="2">
    <citation type="journal article" date="2021" name="PeerJ">
        <title>Extensive microbial diversity within the chicken gut microbiome revealed by metagenomics and culture.</title>
        <authorList>
            <person name="Gilroy R."/>
            <person name="Ravi A."/>
            <person name="Getino M."/>
            <person name="Pursley I."/>
            <person name="Horton D.L."/>
            <person name="Alikhan N.F."/>
            <person name="Baker D."/>
            <person name="Gharbi K."/>
            <person name="Hall N."/>
            <person name="Watson M."/>
            <person name="Adriaenssens E.M."/>
            <person name="Foster-Nyarko E."/>
            <person name="Jarju S."/>
            <person name="Secka A."/>
            <person name="Antonio M."/>
            <person name="Oren A."/>
            <person name="Chaudhuri R.R."/>
            <person name="La Ragione R."/>
            <person name="Hildebrand F."/>
            <person name="Pallen M.J."/>
        </authorList>
    </citation>
    <scope>NUCLEOTIDE SEQUENCE</scope>
    <source>
        <strain evidence="2">ChiBcec7-5410</strain>
    </source>
</reference>
<feature type="transmembrane region" description="Helical" evidence="1">
    <location>
        <begin position="156"/>
        <end position="174"/>
    </location>
</feature>
<keyword evidence="1" id="KW-1133">Transmembrane helix</keyword>
<keyword evidence="1" id="KW-0472">Membrane</keyword>
<feature type="non-terminal residue" evidence="2">
    <location>
        <position position="475"/>
    </location>
</feature>
<feature type="transmembrane region" description="Helical" evidence="1">
    <location>
        <begin position="230"/>
        <end position="250"/>
    </location>
</feature>
<feature type="transmembrane region" description="Helical" evidence="1">
    <location>
        <begin position="124"/>
        <end position="144"/>
    </location>
</feature>
<feature type="transmembrane region" description="Helical" evidence="1">
    <location>
        <begin position="180"/>
        <end position="197"/>
    </location>
</feature>
<feature type="transmembrane region" description="Helical" evidence="1">
    <location>
        <begin position="23"/>
        <end position="43"/>
    </location>
</feature>